<name>A0A915D6J0_9BILA</name>
<sequence length="151" mass="15564">MFVLLLVLLVLPHQTSACCCCDCCCCDNNAGLGALGMLGALGALCPPGLLGAGGLGGAAGIGLGLNGGLGLGQTIPGINVPPVVGRRRKRLANILQESISQVKNDLANAQHRPAPKLRACSPRNEPSNFNDPKSKRGKRCQCSANKPVAWR</sequence>
<dbReference type="WBParaSite" id="jg1657">
    <property type="protein sequence ID" value="jg1657"/>
    <property type="gene ID" value="jg1657"/>
</dbReference>
<protein>
    <submittedName>
        <fullName evidence="4">Uncharacterized protein</fullName>
    </submittedName>
</protein>
<reference evidence="4" key="1">
    <citation type="submission" date="2022-11" db="UniProtKB">
        <authorList>
            <consortium name="WormBaseParasite"/>
        </authorList>
    </citation>
    <scope>IDENTIFICATION</scope>
</reference>
<proteinExistence type="predicted"/>
<organism evidence="3 4">
    <name type="scientific">Ditylenchus dipsaci</name>
    <dbReference type="NCBI Taxonomy" id="166011"/>
    <lineage>
        <taxon>Eukaryota</taxon>
        <taxon>Metazoa</taxon>
        <taxon>Ecdysozoa</taxon>
        <taxon>Nematoda</taxon>
        <taxon>Chromadorea</taxon>
        <taxon>Rhabditida</taxon>
        <taxon>Tylenchina</taxon>
        <taxon>Tylenchomorpha</taxon>
        <taxon>Sphaerularioidea</taxon>
        <taxon>Anguinidae</taxon>
        <taxon>Anguininae</taxon>
        <taxon>Ditylenchus</taxon>
    </lineage>
</organism>
<keyword evidence="2" id="KW-0732">Signal</keyword>
<evidence type="ECO:0000313" key="3">
    <source>
        <dbReference type="Proteomes" id="UP000887574"/>
    </source>
</evidence>
<keyword evidence="3" id="KW-1185">Reference proteome</keyword>
<evidence type="ECO:0000256" key="1">
    <source>
        <dbReference type="SAM" id="MobiDB-lite"/>
    </source>
</evidence>
<evidence type="ECO:0000256" key="2">
    <source>
        <dbReference type="SAM" id="SignalP"/>
    </source>
</evidence>
<feature type="region of interest" description="Disordered" evidence="1">
    <location>
        <begin position="105"/>
        <end position="151"/>
    </location>
</feature>
<feature type="signal peptide" evidence="2">
    <location>
        <begin position="1"/>
        <end position="17"/>
    </location>
</feature>
<dbReference type="AlphaFoldDB" id="A0A915D6J0"/>
<feature type="chain" id="PRO_5037564595" evidence="2">
    <location>
        <begin position="18"/>
        <end position="151"/>
    </location>
</feature>
<evidence type="ECO:0000313" key="4">
    <source>
        <dbReference type="WBParaSite" id="jg1657"/>
    </source>
</evidence>
<dbReference type="Proteomes" id="UP000887574">
    <property type="component" value="Unplaced"/>
</dbReference>
<accession>A0A915D6J0</accession>